<dbReference type="EMBL" id="JBHSFI010000003">
    <property type="protein sequence ID" value="MFC4628008.1"/>
    <property type="molecule type" value="Genomic_DNA"/>
</dbReference>
<evidence type="ECO:0000313" key="3">
    <source>
        <dbReference type="EMBL" id="MFC4628008.1"/>
    </source>
</evidence>
<dbReference type="NCBIfam" id="NF040603">
    <property type="entry name" value="choice_anch_P"/>
    <property type="match status" value="1"/>
</dbReference>
<protein>
    <submittedName>
        <fullName evidence="3">Choice-of-anchor P family protein</fullName>
    </submittedName>
</protein>
<name>A0ABV9HEU9_9MICO</name>
<dbReference type="Proteomes" id="UP001596011">
    <property type="component" value="Unassembled WGS sequence"/>
</dbReference>
<sequence>MATAAARTARLVRHLIAFTAVAGLTLSTATTSGADTEDNAAPPAPSSSAGDAPPGWRAFGSYEEAVDAGPSRTLEEAAAVQQNSTNVAEPTVLPADLDVPLRDDVGTLDDFPYDDEDLVDPEMPLPSPGMYTFESCRADFPNDRERPMYKNRYASCLEARVPYKHYRCASLGCWHSGTTWFTYTQIGFGHRDGTWINFWYQLTDFDPQLDAPQSNELSIDIVCDAQGQATCPPGAGPYTRSLAEWDAETGFTNVGFELDDSPPSGDSSYRPEDHVSLHSARTILEGEPQWGAFESETTFRCDNARYLTPRGACIFDDVQSVHYIDLLDNSILEEALHVYAAYNNPDSTYPQIPNKRIPGDQSVDPAKRLSRMYWGYDPTRYRLNNQTARRTCTEEYRGYPGDGRDCDEFPYRSTYEGAYWGVDHPDDPYSYSASAINADHNEKAGRLLGAWYLADRILHRDRFWVQVGCGPFAEGCGGSEPPGLPGDNVPPTVDAGPDVSGVEGSAITLAGTVTDPDDTPTIAWSVTPGPGVDPGATCSFANAAAPSTTITCTDDGPFTVTLTADDGHGEPSPVSDTATVTVTNVAPTAQITAPASGEMINARKPAPVNVTFTDPGTNDTHTCRVDYGDDDGPVEGTVTQQAGSGTCTAEHVYGFDGLGPRTITATITDDDGGADSKSVDVVVYVPGAGFAIEATGLLEVDRTPDVRCPPDDAQSTATLNTLVGRVGALNVSCTVSTTTGRTEVETSVADVTLLNGLVRITDIQSTCTADAEGIERSSLVGTINGIPIGAGSGSLSVLGLAEVAYNESTTDTEGRLVQNAIRVRAAGQEVVVGNCRLG</sequence>
<dbReference type="InterPro" id="IPR035986">
    <property type="entry name" value="PKD_dom_sf"/>
</dbReference>
<feature type="chain" id="PRO_5047264350" evidence="2">
    <location>
        <begin position="23"/>
        <end position="838"/>
    </location>
</feature>
<evidence type="ECO:0000256" key="2">
    <source>
        <dbReference type="SAM" id="SignalP"/>
    </source>
</evidence>
<feature type="compositionally biased region" description="Low complexity" evidence="1">
    <location>
        <begin position="46"/>
        <end position="55"/>
    </location>
</feature>
<keyword evidence="4" id="KW-1185">Reference proteome</keyword>
<dbReference type="InterPro" id="IPR013783">
    <property type="entry name" value="Ig-like_fold"/>
</dbReference>
<keyword evidence="2" id="KW-0732">Signal</keyword>
<dbReference type="SUPFAM" id="SSF49299">
    <property type="entry name" value="PKD domain"/>
    <property type="match status" value="1"/>
</dbReference>
<evidence type="ECO:0000313" key="4">
    <source>
        <dbReference type="Proteomes" id="UP001596011"/>
    </source>
</evidence>
<reference evidence="4" key="1">
    <citation type="journal article" date="2019" name="Int. J. Syst. Evol. Microbiol.">
        <title>The Global Catalogue of Microorganisms (GCM) 10K type strain sequencing project: providing services to taxonomists for standard genome sequencing and annotation.</title>
        <authorList>
            <consortium name="The Broad Institute Genomics Platform"/>
            <consortium name="The Broad Institute Genome Sequencing Center for Infectious Disease"/>
            <person name="Wu L."/>
            <person name="Ma J."/>
        </authorList>
    </citation>
    <scope>NUCLEOTIDE SEQUENCE [LARGE SCALE GENOMIC DNA]</scope>
    <source>
        <strain evidence="4">CCUG 42722</strain>
    </source>
</reference>
<accession>A0ABV9HEU9</accession>
<gene>
    <name evidence="3" type="ORF">ACFO6V_07180</name>
</gene>
<comment type="caution">
    <text evidence="3">The sequence shown here is derived from an EMBL/GenBank/DDBJ whole genome shotgun (WGS) entry which is preliminary data.</text>
</comment>
<evidence type="ECO:0000256" key="1">
    <source>
        <dbReference type="SAM" id="MobiDB-lite"/>
    </source>
</evidence>
<dbReference type="Gene3D" id="2.60.40.10">
    <property type="entry name" value="Immunoglobulins"/>
    <property type="match status" value="2"/>
</dbReference>
<feature type="region of interest" description="Disordered" evidence="1">
    <location>
        <begin position="33"/>
        <end position="87"/>
    </location>
</feature>
<dbReference type="RefSeq" id="WP_377133678.1">
    <property type="nucleotide sequence ID" value="NZ_JBHSFI010000003.1"/>
</dbReference>
<organism evidence="3 4">
    <name type="scientific">Promicromonospora alba</name>
    <dbReference type="NCBI Taxonomy" id="1616110"/>
    <lineage>
        <taxon>Bacteria</taxon>
        <taxon>Bacillati</taxon>
        <taxon>Actinomycetota</taxon>
        <taxon>Actinomycetes</taxon>
        <taxon>Micrococcales</taxon>
        <taxon>Promicromonosporaceae</taxon>
        <taxon>Promicromonospora</taxon>
    </lineage>
</organism>
<proteinExistence type="predicted"/>
<feature type="signal peptide" evidence="2">
    <location>
        <begin position="1"/>
        <end position="22"/>
    </location>
</feature>